<evidence type="ECO:0000256" key="2">
    <source>
        <dbReference type="ARBA" id="ARBA00022517"/>
    </source>
</evidence>
<evidence type="ECO:0000256" key="5">
    <source>
        <dbReference type="ARBA" id="ARBA00037300"/>
    </source>
</evidence>
<name>A0A2P5FYV5_TREOI</name>
<dbReference type="SUPFAM" id="SSF88723">
    <property type="entry name" value="PIN domain-like"/>
    <property type="match status" value="1"/>
</dbReference>
<dbReference type="Gene3D" id="3.40.50.1010">
    <property type="entry name" value="5'-nuclease"/>
    <property type="match status" value="1"/>
</dbReference>
<protein>
    <submittedName>
        <fullName evidence="9">rRNA-processing protein Fcf1/Utp</fullName>
    </submittedName>
</protein>
<dbReference type="GO" id="GO:0032040">
    <property type="term" value="C:small-subunit processome"/>
    <property type="evidence" value="ECO:0007669"/>
    <property type="project" value="InterPro"/>
</dbReference>
<feature type="region of interest" description="Disordered" evidence="7">
    <location>
        <begin position="295"/>
        <end position="315"/>
    </location>
</feature>
<evidence type="ECO:0000259" key="8">
    <source>
        <dbReference type="Pfam" id="PF24779"/>
    </source>
</evidence>
<dbReference type="Pfam" id="PF04900">
    <property type="entry name" value="Fcf1"/>
    <property type="match status" value="1"/>
</dbReference>
<reference evidence="10" key="1">
    <citation type="submission" date="2016-06" db="EMBL/GenBank/DDBJ databases">
        <title>Parallel loss of symbiosis genes in relatives of nitrogen-fixing non-legume Parasponia.</title>
        <authorList>
            <person name="Van Velzen R."/>
            <person name="Holmer R."/>
            <person name="Bu F."/>
            <person name="Rutten L."/>
            <person name="Van Zeijl A."/>
            <person name="Liu W."/>
            <person name="Santuari L."/>
            <person name="Cao Q."/>
            <person name="Sharma T."/>
            <person name="Shen D."/>
            <person name="Roswanjaya Y."/>
            <person name="Wardhani T."/>
            <person name="Kalhor M.S."/>
            <person name="Jansen J."/>
            <person name="Van den Hoogen J."/>
            <person name="Gungor B."/>
            <person name="Hartog M."/>
            <person name="Hontelez J."/>
            <person name="Verver J."/>
            <person name="Yang W.-C."/>
            <person name="Schijlen E."/>
            <person name="Repin R."/>
            <person name="Schilthuizen M."/>
            <person name="Schranz E."/>
            <person name="Heidstra R."/>
            <person name="Miyata K."/>
            <person name="Fedorova E."/>
            <person name="Kohlen W."/>
            <person name="Bisseling T."/>
            <person name="Smit S."/>
            <person name="Geurts R."/>
        </authorList>
    </citation>
    <scope>NUCLEOTIDE SEQUENCE [LARGE SCALE GENOMIC DNA]</scope>
    <source>
        <strain evidence="10">cv. RG33-2</strain>
    </source>
</reference>
<keyword evidence="3" id="KW-0698">rRNA processing</keyword>
<evidence type="ECO:0000256" key="3">
    <source>
        <dbReference type="ARBA" id="ARBA00022552"/>
    </source>
</evidence>
<proteinExistence type="inferred from homology"/>
<evidence type="ECO:0000313" key="10">
    <source>
        <dbReference type="Proteomes" id="UP000237000"/>
    </source>
</evidence>
<organism evidence="9 10">
    <name type="scientific">Trema orientale</name>
    <name type="common">Charcoal tree</name>
    <name type="synonym">Celtis orientalis</name>
    <dbReference type="NCBI Taxonomy" id="63057"/>
    <lineage>
        <taxon>Eukaryota</taxon>
        <taxon>Viridiplantae</taxon>
        <taxon>Streptophyta</taxon>
        <taxon>Embryophyta</taxon>
        <taxon>Tracheophyta</taxon>
        <taxon>Spermatophyta</taxon>
        <taxon>Magnoliopsida</taxon>
        <taxon>eudicotyledons</taxon>
        <taxon>Gunneridae</taxon>
        <taxon>Pentapetalae</taxon>
        <taxon>rosids</taxon>
        <taxon>fabids</taxon>
        <taxon>Rosales</taxon>
        <taxon>Cannabaceae</taxon>
        <taxon>Trema</taxon>
    </lineage>
</organism>
<dbReference type="InterPro" id="IPR006984">
    <property type="entry name" value="Fcf1/UTP23"/>
</dbReference>
<dbReference type="GO" id="GO:0006364">
    <property type="term" value="P:rRNA processing"/>
    <property type="evidence" value="ECO:0007669"/>
    <property type="project" value="UniProtKB-KW"/>
</dbReference>
<dbReference type="Pfam" id="PF24779">
    <property type="entry name" value="UTP23_sensor"/>
    <property type="match status" value="1"/>
</dbReference>
<dbReference type="AlphaFoldDB" id="A0A2P5FYV5"/>
<dbReference type="InterPro" id="IPR029060">
    <property type="entry name" value="PIN-like_dom_sf"/>
</dbReference>
<evidence type="ECO:0000256" key="7">
    <source>
        <dbReference type="SAM" id="MobiDB-lite"/>
    </source>
</evidence>
<keyword evidence="10" id="KW-1185">Reference proteome</keyword>
<dbReference type="OrthoDB" id="25675at2759"/>
<dbReference type="STRING" id="63057.A0A2P5FYV5"/>
<gene>
    <name evidence="9" type="ORF">TorRG33x02_010000</name>
</gene>
<comment type="caution">
    <text evidence="9">The sequence shown here is derived from an EMBL/GenBank/DDBJ whole genome shotgun (WGS) entry which is preliminary data.</text>
</comment>
<dbReference type="InParanoid" id="A0A2P5FYV5"/>
<evidence type="ECO:0000256" key="6">
    <source>
        <dbReference type="ARBA" id="ARBA00038503"/>
    </source>
</evidence>
<dbReference type="InterPro" id="IPR057776">
    <property type="entry name" value="UTP23_sensor"/>
</dbReference>
<evidence type="ECO:0000256" key="4">
    <source>
        <dbReference type="ARBA" id="ARBA00023242"/>
    </source>
</evidence>
<comment type="similarity">
    <text evidence="6">Belongs to the UTP23/FCF1 family. UTP23 subfamily.</text>
</comment>
<feature type="domain" description="UTP23 sensor motif region" evidence="8">
    <location>
        <begin position="298"/>
        <end position="314"/>
    </location>
</feature>
<sequence>MEMRRYIGKKIQVPFCEGFEVHQSSLKLSSKLLCVSLKNSSMANEAGSQFYDLVERIMRGSHAIKASDIVNTYKEYPQKVIEEKELMFEEVKNRIQYITHWKLFAGNFLLNPVYEKPESEIIVQKNVEALMFYQSKCQFYPPYTVLCCGAFLHHLVEQDYPPAILGLLDIFMSLLFSKVTIVTTNCILAELYSLGPHYASALREGMKLKLINCHHQRHRVETGIDCLLQMVGRNNFTKYIVATTDENILQELEQIQNTPVIHATGKMITLKSPPDHPQVGEGGKKKRMPLKVDKFQFKRKPQGPNPLSCLKKKKK</sequence>
<evidence type="ECO:0000313" key="9">
    <source>
        <dbReference type="EMBL" id="POO02939.1"/>
    </source>
</evidence>
<keyword evidence="2" id="KW-0690">Ribosome biogenesis</keyword>
<comment type="subcellular location">
    <subcellularLocation>
        <location evidence="1">Nucleus</location>
        <location evidence="1">Nucleolus</location>
    </subcellularLocation>
</comment>
<keyword evidence="4" id="KW-0539">Nucleus</keyword>
<accession>A0A2P5FYV5</accession>
<comment type="function">
    <text evidence="5">Involved in rRNA-processing and ribosome biogenesis.</text>
</comment>
<dbReference type="PANTHER" id="PTHR12416">
    <property type="entry name" value="RRNA-PROCESSING PROTEIN UTP23 HOMOLOG"/>
    <property type="match status" value="1"/>
</dbReference>
<dbReference type="Proteomes" id="UP000237000">
    <property type="component" value="Unassembled WGS sequence"/>
</dbReference>
<evidence type="ECO:0000256" key="1">
    <source>
        <dbReference type="ARBA" id="ARBA00004604"/>
    </source>
</evidence>
<dbReference type="EMBL" id="JXTC01000003">
    <property type="protein sequence ID" value="POO02939.1"/>
    <property type="molecule type" value="Genomic_DNA"/>
</dbReference>